<organism evidence="1 2">
    <name type="scientific">Listeria monocytogenes serotype 4a (strain M7)</name>
    <dbReference type="NCBI Taxonomy" id="1030009"/>
    <lineage>
        <taxon>Bacteria</taxon>
        <taxon>Bacillati</taxon>
        <taxon>Bacillota</taxon>
        <taxon>Bacilli</taxon>
        <taxon>Bacillales</taxon>
        <taxon>Listeriaceae</taxon>
        <taxon>Listeria</taxon>
    </lineage>
</organism>
<protein>
    <submittedName>
        <fullName evidence="1">Uncharacterized protein</fullName>
    </submittedName>
</protein>
<dbReference type="Proteomes" id="UP000000486">
    <property type="component" value="Chromosome"/>
</dbReference>
<accession>A0A0E0USE4</accession>
<reference evidence="1 2" key="1">
    <citation type="journal article" date="2011" name="J. Bacteriol.">
        <title>Genome sequence of the nonpathogenic Listeria monocytogenes serovar 4a strain M7.</title>
        <authorList>
            <person name="Chen J."/>
            <person name="Xia Y."/>
            <person name="Cheng C."/>
            <person name="Fang C."/>
            <person name="Shan Y."/>
            <person name="Jin G."/>
            <person name="Fang W."/>
        </authorList>
    </citation>
    <scope>NUCLEOTIDE SEQUENCE [LARGE SCALE GENOMIC DNA]</scope>
    <source>
        <strain evidence="1 2">M7</strain>
    </source>
</reference>
<evidence type="ECO:0000313" key="1">
    <source>
        <dbReference type="EMBL" id="AEH91266.1"/>
    </source>
</evidence>
<dbReference type="EMBL" id="CP002816">
    <property type="protein sequence ID" value="AEH91266.1"/>
    <property type="molecule type" value="Genomic_DNA"/>
</dbReference>
<dbReference type="HOGENOM" id="CLU_3345409_0_0_9"/>
<evidence type="ECO:0000313" key="2">
    <source>
        <dbReference type="Proteomes" id="UP000000486"/>
    </source>
</evidence>
<dbReference type="KEGG" id="lmq:LMM7_0260"/>
<dbReference type="PATRIC" id="fig|1030009.3.peg.254"/>
<proteinExistence type="predicted"/>
<gene>
    <name evidence="1" type="ordered locus">LMM7_0260</name>
</gene>
<dbReference type="AlphaFoldDB" id="A0A0E0USE4"/>
<name>A0A0E0USE4_LISMM</name>
<sequence length="37" mass="4189">MLKLAVLKSEWNRAKRLCIGGAFFVGVGSNEKMYELE</sequence>